<dbReference type="EMBL" id="JANPWB010000007">
    <property type="protein sequence ID" value="KAJ1172329.1"/>
    <property type="molecule type" value="Genomic_DNA"/>
</dbReference>
<proteinExistence type="predicted"/>
<keyword evidence="3" id="KW-1185">Reference proteome</keyword>
<evidence type="ECO:0000256" key="1">
    <source>
        <dbReference type="SAM" id="MobiDB-lite"/>
    </source>
</evidence>
<evidence type="ECO:0000313" key="2">
    <source>
        <dbReference type="EMBL" id="KAJ1172329.1"/>
    </source>
</evidence>
<accession>A0AAV7T8K7</accession>
<organism evidence="2 3">
    <name type="scientific">Pleurodeles waltl</name>
    <name type="common">Iberian ribbed newt</name>
    <dbReference type="NCBI Taxonomy" id="8319"/>
    <lineage>
        <taxon>Eukaryota</taxon>
        <taxon>Metazoa</taxon>
        <taxon>Chordata</taxon>
        <taxon>Craniata</taxon>
        <taxon>Vertebrata</taxon>
        <taxon>Euteleostomi</taxon>
        <taxon>Amphibia</taxon>
        <taxon>Batrachia</taxon>
        <taxon>Caudata</taxon>
        <taxon>Salamandroidea</taxon>
        <taxon>Salamandridae</taxon>
        <taxon>Pleurodelinae</taxon>
        <taxon>Pleurodeles</taxon>
    </lineage>
</organism>
<sequence>MRLLRIGQLVALAEKLSAALGYQSRGLGSLHLAPRVVTLSPKPVSGFWGSIRTRKQWWANRVVGIRKRLRMPAERDVFGTNGRPERELETEAKKCREG</sequence>
<dbReference type="AlphaFoldDB" id="A0AAV7T8K7"/>
<feature type="region of interest" description="Disordered" evidence="1">
    <location>
        <begin position="77"/>
        <end position="98"/>
    </location>
</feature>
<evidence type="ECO:0000313" key="3">
    <source>
        <dbReference type="Proteomes" id="UP001066276"/>
    </source>
</evidence>
<protein>
    <submittedName>
        <fullName evidence="2">Uncharacterized protein</fullName>
    </submittedName>
</protein>
<comment type="caution">
    <text evidence="2">The sequence shown here is derived from an EMBL/GenBank/DDBJ whole genome shotgun (WGS) entry which is preliminary data.</text>
</comment>
<dbReference type="Proteomes" id="UP001066276">
    <property type="component" value="Chromosome 4_1"/>
</dbReference>
<reference evidence="2" key="1">
    <citation type="journal article" date="2022" name="bioRxiv">
        <title>Sequencing and chromosome-scale assembly of the giantPleurodeles waltlgenome.</title>
        <authorList>
            <person name="Brown T."/>
            <person name="Elewa A."/>
            <person name="Iarovenko S."/>
            <person name="Subramanian E."/>
            <person name="Araus A.J."/>
            <person name="Petzold A."/>
            <person name="Susuki M."/>
            <person name="Suzuki K.-i.T."/>
            <person name="Hayashi T."/>
            <person name="Toyoda A."/>
            <person name="Oliveira C."/>
            <person name="Osipova E."/>
            <person name="Leigh N.D."/>
            <person name="Simon A."/>
            <person name="Yun M.H."/>
        </authorList>
    </citation>
    <scope>NUCLEOTIDE SEQUENCE</scope>
    <source>
        <strain evidence="2">20211129_DDA</strain>
        <tissue evidence="2">Liver</tissue>
    </source>
</reference>
<gene>
    <name evidence="2" type="ORF">NDU88_004176</name>
</gene>
<name>A0AAV7T8K7_PLEWA</name>